<dbReference type="STRING" id="1841861.GCA_900157365_04933"/>
<evidence type="ECO:0000259" key="5">
    <source>
        <dbReference type="PROSITE" id="PS50931"/>
    </source>
</evidence>
<evidence type="ECO:0000313" key="7">
    <source>
        <dbReference type="Proteomes" id="UP000240424"/>
    </source>
</evidence>
<feature type="domain" description="HTH lysR-type" evidence="5">
    <location>
        <begin position="5"/>
        <end position="62"/>
    </location>
</feature>
<dbReference type="SUPFAM" id="SSF53850">
    <property type="entry name" value="Periplasmic binding protein-like II"/>
    <property type="match status" value="1"/>
</dbReference>
<dbReference type="InterPro" id="IPR005119">
    <property type="entry name" value="LysR_subst-bd"/>
</dbReference>
<dbReference type="InterPro" id="IPR036388">
    <property type="entry name" value="WH-like_DNA-bd_sf"/>
</dbReference>
<keyword evidence="4" id="KW-0804">Transcription</keyword>
<dbReference type="Pfam" id="PF03466">
    <property type="entry name" value="LysR_substrate"/>
    <property type="match status" value="1"/>
</dbReference>
<dbReference type="SUPFAM" id="SSF46785">
    <property type="entry name" value="Winged helix' DNA-binding domain"/>
    <property type="match status" value="1"/>
</dbReference>
<protein>
    <submittedName>
        <fullName evidence="6">LysR family transcriptional regulator</fullName>
    </submittedName>
</protein>
<dbReference type="Gene3D" id="1.10.10.10">
    <property type="entry name" value="Winged helix-like DNA-binding domain superfamily/Winged helix DNA-binding domain"/>
    <property type="match status" value="1"/>
</dbReference>
<proteinExistence type="inferred from homology"/>
<dbReference type="Proteomes" id="UP000240424">
    <property type="component" value="Unassembled WGS sequence"/>
</dbReference>
<dbReference type="GO" id="GO:0003700">
    <property type="term" value="F:DNA-binding transcription factor activity"/>
    <property type="evidence" value="ECO:0007669"/>
    <property type="project" value="InterPro"/>
</dbReference>
<name>A0A2U3P463_9MYCO</name>
<gene>
    <name evidence="6" type="ORF">MNAB215_730</name>
</gene>
<dbReference type="InterPro" id="IPR000847">
    <property type="entry name" value="LysR_HTH_N"/>
</dbReference>
<dbReference type="PROSITE" id="PS50931">
    <property type="entry name" value="HTH_LYSR"/>
    <property type="match status" value="1"/>
</dbReference>
<dbReference type="InterPro" id="IPR050389">
    <property type="entry name" value="LysR-type_TF"/>
</dbReference>
<evidence type="ECO:0000256" key="3">
    <source>
        <dbReference type="ARBA" id="ARBA00023125"/>
    </source>
</evidence>
<dbReference type="PANTHER" id="PTHR30118:SF15">
    <property type="entry name" value="TRANSCRIPTIONAL REGULATORY PROTEIN"/>
    <property type="match status" value="1"/>
</dbReference>
<feature type="non-terminal residue" evidence="6">
    <location>
        <position position="1"/>
    </location>
</feature>
<evidence type="ECO:0000256" key="4">
    <source>
        <dbReference type="ARBA" id="ARBA00023163"/>
    </source>
</evidence>
<dbReference type="PANTHER" id="PTHR30118">
    <property type="entry name" value="HTH-TYPE TRANSCRIPTIONAL REGULATOR LEUO-RELATED"/>
    <property type="match status" value="1"/>
</dbReference>
<dbReference type="Gene3D" id="3.40.190.10">
    <property type="entry name" value="Periplasmic binding protein-like II"/>
    <property type="match status" value="2"/>
</dbReference>
<sequence length="310" mass="33768">VSDNLDLNLLRVFDALMDTGSVSGAAERLHLSVPATSRALGRLRRAMDDPIMVRAGRGLVPTPFALRSAGRVRALLEGAAELLTDTSEGEPPTWRRSFTVRINDGLAPVLAPRLIGRIAGEAPGIRLRFVPDDSDHPDALRNGSIDLDIGLAEPPAPDVKVAALYSERYVAVVSAHSRLGRARRLTVEQFCRYPQIAPARARAPSLIDDALERMGRSRRVIAVVSTHAVAALLALEDDVIALVPGVLARHLVDRQVPVRWHEIPLDLPMVTVELRWHRRLDGDRPSRWLRDHIMAAASLGQPATPSGGAH</sequence>
<organism evidence="6 7">
    <name type="scientific">Mycobacterium numidiamassiliense</name>
    <dbReference type="NCBI Taxonomy" id="1841861"/>
    <lineage>
        <taxon>Bacteria</taxon>
        <taxon>Bacillati</taxon>
        <taxon>Actinomycetota</taxon>
        <taxon>Actinomycetes</taxon>
        <taxon>Mycobacteriales</taxon>
        <taxon>Mycobacteriaceae</taxon>
        <taxon>Mycobacterium</taxon>
    </lineage>
</organism>
<dbReference type="AlphaFoldDB" id="A0A2U3P463"/>
<dbReference type="Pfam" id="PF00126">
    <property type="entry name" value="HTH_1"/>
    <property type="match status" value="1"/>
</dbReference>
<dbReference type="InterPro" id="IPR036390">
    <property type="entry name" value="WH_DNA-bd_sf"/>
</dbReference>
<evidence type="ECO:0000256" key="2">
    <source>
        <dbReference type="ARBA" id="ARBA00023015"/>
    </source>
</evidence>
<evidence type="ECO:0000256" key="1">
    <source>
        <dbReference type="ARBA" id="ARBA00009437"/>
    </source>
</evidence>
<reference evidence="6 7" key="1">
    <citation type="submission" date="2017-01" db="EMBL/GenBank/DDBJ databases">
        <authorList>
            <consortium name="Urmite Genomes"/>
        </authorList>
    </citation>
    <scope>NUCLEOTIDE SEQUENCE [LARGE SCALE GENOMIC DNA]</scope>
    <source>
        <strain evidence="6 7">AB215</strain>
    </source>
</reference>
<comment type="similarity">
    <text evidence="1">Belongs to the LysR transcriptional regulatory family.</text>
</comment>
<dbReference type="GO" id="GO:0003677">
    <property type="term" value="F:DNA binding"/>
    <property type="evidence" value="ECO:0007669"/>
    <property type="project" value="UniProtKB-KW"/>
</dbReference>
<keyword evidence="2" id="KW-0805">Transcription regulation</keyword>
<keyword evidence="3" id="KW-0238">DNA-binding</keyword>
<accession>A0A2U3P463</accession>
<evidence type="ECO:0000313" key="6">
    <source>
        <dbReference type="EMBL" id="SPM38553.1"/>
    </source>
</evidence>
<keyword evidence="7" id="KW-1185">Reference proteome</keyword>
<dbReference type="EMBL" id="FUEZ01000003">
    <property type="protein sequence ID" value="SPM38553.1"/>
    <property type="molecule type" value="Genomic_DNA"/>
</dbReference>